<dbReference type="RefSeq" id="WP_077814091.1">
    <property type="nucleotide sequence ID" value="NZ_CP014692.1"/>
</dbReference>
<dbReference type="GO" id="GO:0005737">
    <property type="term" value="C:cytoplasm"/>
    <property type="evidence" value="ECO:0007669"/>
    <property type="project" value="TreeGrafter"/>
</dbReference>
<dbReference type="InterPro" id="IPR036249">
    <property type="entry name" value="Thioredoxin-like_sf"/>
</dbReference>
<dbReference type="PANTHER" id="PTHR43968">
    <property type="match status" value="1"/>
</dbReference>
<dbReference type="InterPro" id="IPR050983">
    <property type="entry name" value="GST_Omega/HSP26"/>
</dbReference>
<feature type="domain" description="GST N-terminal" evidence="1">
    <location>
        <begin position="2"/>
        <end position="81"/>
    </location>
</feature>
<dbReference type="SUPFAM" id="SSF52833">
    <property type="entry name" value="Thioredoxin-like"/>
    <property type="match status" value="1"/>
</dbReference>
<sequence>MTSPVLYTFRRCPYAMRARLALLSSQTDCECREIKLSAKPEAMLNVSPKGTVPVLVLSDDRVIDESLDIMRWALSHSDPGRWLENTHYDLIERNDTLFKHHLDLYKYATRHQSDPHHHRHEALKILFDLEARLEISPFLNGKVFGLTDAAIAPFIRQFSATDSAWFAAQDIPRLQKWLKNFTSSHLFELVMHRFNPWQPDDKPVLLGNCA</sequence>
<evidence type="ECO:0000313" key="3">
    <source>
        <dbReference type="Proteomes" id="UP000188937"/>
    </source>
</evidence>
<dbReference type="OrthoDB" id="9813092at2"/>
<evidence type="ECO:0000313" key="2">
    <source>
        <dbReference type="EMBL" id="AQS86084.1"/>
    </source>
</evidence>
<dbReference type="PANTHER" id="PTHR43968:SF6">
    <property type="entry name" value="GLUTATHIONE S-TRANSFERASE OMEGA"/>
    <property type="match status" value="1"/>
</dbReference>
<keyword evidence="3" id="KW-1185">Reference proteome</keyword>
<evidence type="ECO:0000259" key="1">
    <source>
        <dbReference type="PROSITE" id="PS50404"/>
    </source>
</evidence>
<dbReference type="InterPro" id="IPR036282">
    <property type="entry name" value="Glutathione-S-Trfase_C_sf"/>
</dbReference>
<accession>A0A1U9KJU7</accession>
<keyword evidence="2" id="KW-0808">Transferase</keyword>
<dbReference type="Gene3D" id="3.40.30.10">
    <property type="entry name" value="Glutaredoxin"/>
    <property type="match status" value="1"/>
</dbReference>
<protein>
    <submittedName>
        <fullName evidence="2">Glutathione S-transferase</fullName>
    </submittedName>
</protein>
<dbReference type="Proteomes" id="UP000188937">
    <property type="component" value="Chromosome"/>
</dbReference>
<reference evidence="2 3" key="1">
    <citation type="submission" date="2016-03" db="EMBL/GenBank/DDBJ databases">
        <title>Acetic acid bacteria sequencing.</title>
        <authorList>
            <person name="Brandt J."/>
            <person name="Jakob F."/>
            <person name="Vogel R.F."/>
        </authorList>
    </citation>
    <scope>NUCLEOTIDE SEQUENCE [LARGE SCALE GENOMIC DNA]</scope>
    <source>
        <strain evidence="2 3">TMW2.1153</strain>
    </source>
</reference>
<proteinExistence type="predicted"/>
<dbReference type="CDD" id="cd03060">
    <property type="entry name" value="GST_N_Omega_like"/>
    <property type="match status" value="1"/>
</dbReference>
<dbReference type="EMBL" id="CP014692">
    <property type="protein sequence ID" value="AQS86084.1"/>
    <property type="molecule type" value="Genomic_DNA"/>
</dbReference>
<dbReference type="GO" id="GO:0016740">
    <property type="term" value="F:transferase activity"/>
    <property type="evidence" value="ECO:0007669"/>
    <property type="project" value="UniProtKB-KW"/>
</dbReference>
<dbReference type="SUPFAM" id="SSF47616">
    <property type="entry name" value="GST C-terminal domain-like"/>
    <property type="match status" value="1"/>
</dbReference>
<dbReference type="PROSITE" id="PS50404">
    <property type="entry name" value="GST_NTER"/>
    <property type="match status" value="1"/>
</dbReference>
<dbReference type="Gene3D" id="1.20.1050.10">
    <property type="match status" value="1"/>
</dbReference>
<name>A0A1U9KJU7_ACEAC</name>
<dbReference type="Pfam" id="PF00043">
    <property type="entry name" value="GST_C"/>
    <property type="match status" value="1"/>
</dbReference>
<organism evidence="2 3">
    <name type="scientific">Acetobacter aceti</name>
    <dbReference type="NCBI Taxonomy" id="435"/>
    <lineage>
        <taxon>Bacteria</taxon>
        <taxon>Pseudomonadati</taxon>
        <taxon>Pseudomonadota</taxon>
        <taxon>Alphaproteobacteria</taxon>
        <taxon>Acetobacterales</taxon>
        <taxon>Acetobacteraceae</taxon>
        <taxon>Acetobacter</taxon>
        <taxon>Acetobacter subgen. Acetobacter</taxon>
    </lineage>
</organism>
<dbReference type="InterPro" id="IPR004045">
    <property type="entry name" value="Glutathione_S-Trfase_N"/>
</dbReference>
<dbReference type="CDD" id="cd03196">
    <property type="entry name" value="GST_C_5"/>
    <property type="match status" value="1"/>
</dbReference>
<dbReference type="InterPro" id="IPR004046">
    <property type="entry name" value="GST_C"/>
</dbReference>
<gene>
    <name evidence="2" type="ORF">A0U92_16495</name>
</gene>
<dbReference type="Pfam" id="PF13417">
    <property type="entry name" value="GST_N_3"/>
    <property type="match status" value="1"/>
</dbReference>
<dbReference type="STRING" id="435.A0U92_16495"/>
<dbReference type="AlphaFoldDB" id="A0A1U9KJU7"/>
<dbReference type="KEGG" id="aace:A0U92_16495"/>